<keyword evidence="6" id="KW-0560">Oxidoreductase</keyword>
<dbReference type="PANTHER" id="PTHR47356:SF2">
    <property type="entry name" value="FAD-BINDING DOMAIN-CONTAINING PROTEIN-RELATED"/>
    <property type="match status" value="1"/>
</dbReference>
<dbReference type="PANTHER" id="PTHR47356">
    <property type="entry name" value="FAD-DEPENDENT MONOOXYGENASE ASQG-RELATED"/>
    <property type="match status" value="1"/>
</dbReference>
<comment type="pathway">
    <text evidence="2">Secondary metabolite biosynthesis.</text>
</comment>
<accession>A0ABR2V2V6</accession>
<gene>
    <name evidence="8" type="ORF">SUNI508_00901</name>
</gene>
<evidence type="ECO:0000256" key="5">
    <source>
        <dbReference type="ARBA" id="ARBA00022827"/>
    </source>
</evidence>
<comment type="cofactor">
    <cofactor evidence="1">
        <name>FAD</name>
        <dbReference type="ChEBI" id="CHEBI:57692"/>
    </cofactor>
</comment>
<evidence type="ECO:0000259" key="7">
    <source>
        <dbReference type="Pfam" id="PF01494"/>
    </source>
</evidence>
<proteinExistence type="inferred from homology"/>
<dbReference type="InterPro" id="IPR036188">
    <property type="entry name" value="FAD/NAD-bd_sf"/>
</dbReference>
<organism evidence="8 9">
    <name type="scientific">Seiridium unicorne</name>
    <dbReference type="NCBI Taxonomy" id="138068"/>
    <lineage>
        <taxon>Eukaryota</taxon>
        <taxon>Fungi</taxon>
        <taxon>Dikarya</taxon>
        <taxon>Ascomycota</taxon>
        <taxon>Pezizomycotina</taxon>
        <taxon>Sordariomycetes</taxon>
        <taxon>Xylariomycetidae</taxon>
        <taxon>Amphisphaeriales</taxon>
        <taxon>Sporocadaceae</taxon>
        <taxon>Seiridium</taxon>
    </lineage>
</organism>
<dbReference type="Proteomes" id="UP001408356">
    <property type="component" value="Unassembled WGS sequence"/>
</dbReference>
<evidence type="ECO:0000313" key="9">
    <source>
        <dbReference type="Proteomes" id="UP001408356"/>
    </source>
</evidence>
<protein>
    <recommendedName>
        <fullName evidence="7">FAD-binding domain-containing protein</fullName>
    </recommendedName>
</protein>
<evidence type="ECO:0000256" key="2">
    <source>
        <dbReference type="ARBA" id="ARBA00005179"/>
    </source>
</evidence>
<dbReference type="Pfam" id="PF01494">
    <property type="entry name" value="FAD_binding_3"/>
    <property type="match status" value="1"/>
</dbReference>
<reference evidence="8 9" key="1">
    <citation type="journal article" date="2024" name="J. Plant Pathol.">
        <title>Sequence and assembly of the genome of Seiridium unicorne, isolate CBS 538.82, causal agent of cypress canker disease.</title>
        <authorList>
            <person name="Scali E."/>
            <person name="Rocca G.D."/>
            <person name="Danti R."/>
            <person name="Garbelotto M."/>
            <person name="Barberini S."/>
            <person name="Baroncelli R."/>
            <person name="Emiliani G."/>
        </authorList>
    </citation>
    <scope>NUCLEOTIDE SEQUENCE [LARGE SCALE GENOMIC DNA]</scope>
    <source>
        <strain evidence="8 9">BM-138-508</strain>
    </source>
</reference>
<dbReference type="InterPro" id="IPR002938">
    <property type="entry name" value="FAD-bd"/>
</dbReference>
<keyword evidence="5" id="KW-0274">FAD</keyword>
<evidence type="ECO:0000313" key="8">
    <source>
        <dbReference type="EMBL" id="KAK9420810.1"/>
    </source>
</evidence>
<evidence type="ECO:0000256" key="3">
    <source>
        <dbReference type="ARBA" id="ARBA00007992"/>
    </source>
</evidence>
<name>A0ABR2V2V6_9PEZI</name>
<dbReference type="SUPFAM" id="SSF51905">
    <property type="entry name" value="FAD/NAD(P)-binding domain"/>
    <property type="match status" value="1"/>
</dbReference>
<sequence>MATETHQAFKVIIAGGSVGGLTLANALERAGIDFELLEKRDVAPQLGQSILVLPCTNLVHEQLGIEKRTREVGIPIGVREHWDDQGKLFCSSDELIQLHRVQKRPVYFIDRKIYLQTLYDGLSEVSQSKVRANEGVESVTEHENGVTVRTDKGNVVEGSILVGADGVHSWVRQHIAQAVKETNPKQSEILAKGFKTRYRILTCTSHNYFAGDPKRPFLKDGVINNTYYPEHGVGGLSVAGVEGRIFWAIYIANENEAPYPSPKYGQADVDEAIKEWGHLHLTPDYTFNDLWESILGASMISMEEGVLPTKWNSGRRTVLVGDSVHKATANLGMGGNLCVDDVCCLVNGLHKLLQQNEQPSTAELVKVFDTYERAQRPRANFVCNASGVFAGFETMSKWYSNIIKFIFPLIPSTIKMRVFSGFDSSAPVLDFLPIPAAPTA</sequence>
<evidence type="ECO:0000256" key="6">
    <source>
        <dbReference type="ARBA" id="ARBA00023002"/>
    </source>
</evidence>
<comment type="caution">
    <text evidence="8">The sequence shown here is derived from an EMBL/GenBank/DDBJ whole genome shotgun (WGS) entry which is preliminary data.</text>
</comment>
<keyword evidence="4" id="KW-0285">Flavoprotein</keyword>
<feature type="domain" description="FAD-binding" evidence="7">
    <location>
        <begin position="10"/>
        <end position="382"/>
    </location>
</feature>
<keyword evidence="9" id="KW-1185">Reference proteome</keyword>
<dbReference type="Gene3D" id="3.50.50.60">
    <property type="entry name" value="FAD/NAD(P)-binding domain"/>
    <property type="match status" value="1"/>
</dbReference>
<evidence type="ECO:0000256" key="1">
    <source>
        <dbReference type="ARBA" id="ARBA00001974"/>
    </source>
</evidence>
<dbReference type="PRINTS" id="PR00420">
    <property type="entry name" value="RNGMNOXGNASE"/>
</dbReference>
<dbReference type="InterPro" id="IPR050562">
    <property type="entry name" value="FAD_mOase_fung"/>
</dbReference>
<comment type="similarity">
    <text evidence="3">Belongs to the paxM FAD-dependent monooxygenase family.</text>
</comment>
<evidence type="ECO:0000256" key="4">
    <source>
        <dbReference type="ARBA" id="ARBA00022630"/>
    </source>
</evidence>
<dbReference type="EMBL" id="JARVKF010000223">
    <property type="protein sequence ID" value="KAK9420810.1"/>
    <property type="molecule type" value="Genomic_DNA"/>
</dbReference>